<organism evidence="5 6">
    <name type="scientific">Litoribrevibacter albus</name>
    <dbReference type="NCBI Taxonomy" id="1473156"/>
    <lineage>
        <taxon>Bacteria</taxon>
        <taxon>Pseudomonadati</taxon>
        <taxon>Pseudomonadota</taxon>
        <taxon>Gammaproteobacteria</taxon>
        <taxon>Oceanospirillales</taxon>
        <taxon>Oceanospirillaceae</taxon>
        <taxon>Litoribrevibacter</taxon>
    </lineage>
</organism>
<gene>
    <name evidence="5" type="primary">pta_1</name>
    <name evidence="5" type="ORF">GCM10007876_00280</name>
</gene>
<dbReference type="InterPro" id="IPR012147">
    <property type="entry name" value="P_Ac_Bu_trans"/>
</dbReference>
<keyword evidence="2" id="KW-0808">Transferase</keyword>
<dbReference type="PIRSF" id="PIRSF000428">
    <property type="entry name" value="P_Ac_trans"/>
    <property type="match status" value="1"/>
</dbReference>
<dbReference type="GO" id="GO:0016746">
    <property type="term" value="F:acyltransferase activity"/>
    <property type="evidence" value="ECO:0007669"/>
    <property type="project" value="UniProtKB-KW"/>
</dbReference>
<dbReference type="NCBIfam" id="NF008852">
    <property type="entry name" value="PRK11890.1"/>
    <property type="match status" value="1"/>
</dbReference>
<dbReference type="EMBL" id="BSNM01000001">
    <property type="protein sequence ID" value="GLQ29550.1"/>
    <property type="molecule type" value="Genomic_DNA"/>
</dbReference>
<comment type="similarity">
    <text evidence="1">Belongs to the phosphate acetyltransferase and butyryltransferase family.</text>
</comment>
<reference evidence="5" key="2">
    <citation type="submission" date="2023-01" db="EMBL/GenBank/DDBJ databases">
        <title>Draft genome sequence of Litoribrevibacter albus strain NBRC 110071.</title>
        <authorList>
            <person name="Sun Q."/>
            <person name="Mori K."/>
        </authorList>
    </citation>
    <scope>NUCLEOTIDE SEQUENCE</scope>
    <source>
        <strain evidence="5">NBRC 110071</strain>
    </source>
</reference>
<evidence type="ECO:0000313" key="6">
    <source>
        <dbReference type="Proteomes" id="UP001161389"/>
    </source>
</evidence>
<dbReference type="SUPFAM" id="SSF53659">
    <property type="entry name" value="Isocitrate/Isopropylmalate dehydrogenase-like"/>
    <property type="match status" value="1"/>
</dbReference>
<dbReference type="Pfam" id="PF01515">
    <property type="entry name" value="PTA_PTB"/>
    <property type="match status" value="1"/>
</dbReference>
<dbReference type="InterPro" id="IPR002505">
    <property type="entry name" value="PTA_PTB"/>
</dbReference>
<dbReference type="PANTHER" id="PTHR43356">
    <property type="entry name" value="PHOSPHATE ACETYLTRANSFERASE"/>
    <property type="match status" value="1"/>
</dbReference>
<reference evidence="5" key="1">
    <citation type="journal article" date="2014" name="Int. J. Syst. Evol. Microbiol.">
        <title>Complete genome sequence of Corynebacterium casei LMG S-19264T (=DSM 44701T), isolated from a smear-ripened cheese.</title>
        <authorList>
            <consortium name="US DOE Joint Genome Institute (JGI-PGF)"/>
            <person name="Walter F."/>
            <person name="Albersmeier A."/>
            <person name="Kalinowski J."/>
            <person name="Ruckert C."/>
        </authorList>
    </citation>
    <scope>NUCLEOTIDE SEQUENCE</scope>
    <source>
        <strain evidence="5">NBRC 110071</strain>
    </source>
</reference>
<evidence type="ECO:0000259" key="4">
    <source>
        <dbReference type="Pfam" id="PF01515"/>
    </source>
</evidence>
<proteinExistence type="inferred from homology"/>
<sequence>MDTQLISSGVNEHDIERKPLTTNHSFEHPFDHILDLQKNYSAMPTAVVHPTDENSLIGALEAAEQGIIEPVLVGPEHKIRATAEVHNLDLSGIELVATEHSHHSAEMAVDLVRQGLVQSLMKGKLHTDELMEVALHKTKGLRTERRMSHVFAMAVPTYHKLLFLTDAAINIFPNLMTKKDITQNAVDLFLSFGQGKPKVAVVSAVETVTERIPSTIDATALCKMAERGQITNAIIDGPLGFDNAISKVAAEAKGIVSEVAGDADIILVPDLESGNMLYKQMSFLSQVESAGIVLGARVPIILTSRATGSGLARLASSALATVWANRGLLKKDV</sequence>
<keyword evidence="6" id="KW-1185">Reference proteome</keyword>
<comment type="caution">
    <text evidence="5">The sequence shown here is derived from an EMBL/GenBank/DDBJ whole genome shotgun (WGS) entry which is preliminary data.</text>
</comment>
<protein>
    <submittedName>
        <fullName evidence="5">Phosphate acetyltransferase</fullName>
    </submittedName>
</protein>
<evidence type="ECO:0000256" key="2">
    <source>
        <dbReference type="ARBA" id="ARBA00022679"/>
    </source>
</evidence>
<accession>A0AA37S585</accession>
<evidence type="ECO:0000256" key="1">
    <source>
        <dbReference type="ARBA" id="ARBA00005656"/>
    </source>
</evidence>
<evidence type="ECO:0000256" key="3">
    <source>
        <dbReference type="ARBA" id="ARBA00023315"/>
    </source>
</evidence>
<dbReference type="PANTHER" id="PTHR43356:SF2">
    <property type="entry name" value="PHOSPHATE ACETYLTRANSFERASE"/>
    <property type="match status" value="1"/>
</dbReference>
<dbReference type="NCBIfam" id="NF006045">
    <property type="entry name" value="PRK08190.1"/>
    <property type="match status" value="1"/>
</dbReference>
<dbReference type="RefSeq" id="WP_284377334.1">
    <property type="nucleotide sequence ID" value="NZ_BSNM01000001.1"/>
</dbReference>
<dbReference type="Gene3D" id="3.40.718.10">
    <property type="entry name" value="Isopropylmalate Dehydrogenase"/>
    <property type="match status" value="1"/>
</dbReference>
<evidence type="ECO:0000313" key="5">
    <source>
        <dbReference type="EMBL" id="GLQ29550.1"/>
    </source>
</evidence>
<dbReference type="Proteomes" id="UP001161389">
    <property type="component" value="Unassembled WGS sequence"/>
</dbReference>
<keyword evidence="3" id="KW-0012">Acyltransferase</keyword>
<dbReference type="AlphaFoldDB" id="A0AA37S585"/>
<feature type="domain" description="Phosphate acetyl/butaryl transferase" evidence="4">
    <location>
        <begin position="103"/>
        <end position="307"/>
    </location>
</feature>
<name>A0AA37S585_9GAMM</name>
<dbReference type="InterPro" id="IPR050500">
    <property type="entry name" value="Phos_Acetyltrans/Butyryltrans"/>
</dbReference>